<reference evidence="1" key="1">
    <citation type="submission" date="2022-03" db="EMBL/GenBank/DDBJ databases">
        <title>De novo assembled genomes of Belliella spp. (Cyclobacteriaceae) strains.</title>
        <authorList>
            <person name="Szabo A."/>
            <person name="Korponai K."/>
            <person name="Felfoldi T."/>
        </authorList>
    </citation>
    <scope>NUCLEOTIDE SEQUENCE</scope>
    <source>
        <strain evidence="1">DSM 107340</strain>
    </source>
</reference>
<evidence type="ECO:0000313" key="1">
    <source>
        <dbReference type="EMBL" id="MCH7399544.1"/>
    </source>
</evidence>
<proteinExistence type="predicted"/>
<comment type="caution">
    <text evidence="1">The sequence shown here is derived from an EMBL/GenBank/DDBJ whole genome shotgun (WGS) entry which is preliminary data.</text>
</comment>
<dbReference type="Proteomes" id="UP001165488">
    <property type="component" value="Unassembled WGS sequence"/>
</dbReference>
<dbReference type="RefSeq" id="WP_241276039.1">
    <property type="nucleotide sequence ID" value="NZ_JAKZGS010000017.1"/>
</dbReference>
<gene>
    <name evidence="1" type="ORF">MM236_16190</name>
</gene>
<accession>A0ABS9USS9</accession>
<protein>
    <recommendedName>
        <fullName evidence="3">Outer membrane protein beta-barrel domain-containing protein</fullName>
    </recommendedName>
</protein>
<evidence type="ECO:0000313" key="2">
    <source>
        <dbReference type="Proteomes" id="UP001165488"/>
    </source>
</evidence>
<keyword evidence="2" id="KW-1185">Reference proteome</keyword>
<evidence type="ECO:0008006" key="3">
    <source>
        <dbReference type="Google" id="ProtNLM"/>
    </source>
</evidence>
<sequence>MKKALLIICVVLPLLGFSQNIKNKNEGIEWGLSGSLYQPFLQGNNFLANDYSVFPGVQFTLKARYNNLPGIGGVLSGNITRINNSKFLADFFENSRFQETGLFVYHIIPISEKISVEPRIGYGNFVAVNIDDTQKFRLNYDRIFGQVNVSCFLMKSGDYGECNLIGGFAYGILNGHRININQDDRNYVQKSSVLAFNLGIELVFH</sequence>
<dbReference type="EMBL" id="JAKZGS010000017">
    <property type="protein sequence ID" value="MCH7399544.1"/>
    <property type="molecule type" value="Genomic_DNA"/>
</dbReference>
<name>A0ABS9USS9_9BACT</name>
<organism evidence="1 2">
    <name type="scientific">Belliella calami</name>
    <dbReference type="NCBI Taxonomy" id="2923436"/>
    <lineage>
        <taxon>Bacteria</taxon>
        <taxon>Pseudomonadati</taxon>
        <taxon>Bacteroidota</taxon>
        <taxon>Cytophagia</taxon>
        <taxon>Cytophagales</taxon>
        <taxon>Cyclobacteriaceae</taxon>
        <taxon>Belliella</taxon>
    </lineage>
</organism>